<dbReference type="InterPro" id="IPR012467">
    <property type="entry name" value="DUF1684"/>
</dbReference>
<name>A0A290XDP5_9GAMM</name>
<proteinExistence type="predicted"/>
<dbReference type="PANTHER" id="PTHR41913:SF1">
    <property type="entry name" value="DUF1684 DOMAIN-CONTAINING PROTEIN"/>
    <property type="match status" value="1"/>
</dbReference>
<feature type="signal peptide" evidence="1">
    <location>
        <begin position="1"/>
        <end position="23"/>
    </location>
</feature>
<dbReference type="RefSeq" id="WP_096297513.1">
    <property type="nucleotide sequence ID" value="NZ_CP023406.1"/>
</dbReference>
<dbReference type="Pfam" id="PF07920">
    <property type="entry name" value="DUF1684"/>
    <property type="match status" value="1"/>
</dbReference>
<keyword evidence="1" id="KW-0732">Signal</keyword>
<dbReference type="EMBL" id="CP023406">
    <property type="protein sequence ID" value="ATD67191.1"/>
    <property type="molecule type" value="Genomic_DNA"/>
</dbReference>
<evidence type="ECO:0000313" key="2">
    <source>
        <dbReference type="EMBL" id="ATD67191.1"/>
    </source>
</evidence>
<keyword evidence="3" id="KW-1185">Reference proteome</keyword>
<feature type="chain" id="PRO_5012855294" description="DUF1684 domain-containing protein" evidence="1">
    <location>
        <begin position="24"/>
        <end position="318"/>
    </location>
</feature>
<dbReference type="PROSITE" id="PS51257">
    <property type="entry name" value="PROKAR_LIPOPROTEIN"/>
    <property type="match status" value="1"/>
</dbReference>
<dbReference type="PANTHER" id="PTHR41913">
    <property type="entry name" value="DUF1684 DOMAIN-CONTAINING PROTEIN"/>
    <property type="match status" value="1"/>
</dbReference>
<accession>A0A290XDP5</accession>
<evidence type="ECO:0000256" key="1">
    <source>
        <dbReference type="SAM" id="SignalP"/>
    </source>
</evidence>
<dbReference type="AlphaFoldDB" id="A0A290XDP5"/>
<sequence>MLRWRHCVTIGLAMLLVACGVTSDSQDPAARADAARLDVVFSAQTRVWQDKRRAELVSPDGWLSLIGLHRIELKSHFIGSGQAAGIRLSMGPEKLGLLQSDDGAYWFTPERGVVVTLDDVPVRGRVRLLSDADASPSALGFDAGKGALSIIERGGVAFVRARHEDARTRTRFTGLEYWPTARDWQVDATFEPASAGATLPIANILGMIEDMPTPGTVTFERDGSRYALQALQGGDDTLFLIFADRTSGHGSYSAGRYLDAPLPDDEGRLRLDFNRAYNPPCAFTAFATCPLPPAGNRLDLAVSAGEKAYRPPPPPTLE</sequence>
<evidence type="ECO:0000313" key="3">
    <source>
        <dbReference type="Proteomes" id="UP000218968"/>
    </source>
</evidence>
<evidence type="ECO:0008006" key="4">
    <source>
        <dbReference type="Google" id="ProtNLM"/>
    </source>
</evidence>
<organism evidence="2 3">
    <name type="scientific">Luteimonas chenhongjianii</name>
    <dbReference type="NCBI Taxonomy" id="2006110"/>
    <lineage>
        <taxon>Bacteria</taxon>
        <taxon>Pseudomonadati</taxon>
        <taxon>Pseudomonadota</taxon>
        <taxon>Gammaproteobacteria</taxon>
        <taxon>Lysobacterales</taxon>
        <taxon>Lysobacteraceae</taxon>
        <taxon>Luteimonas</taxon>
    </lineage>
</organism>
<reference evidence="3" key="1">
    <citation type="submission" date="2017-09" db="EMBL/GenBank/DDBJ databases">
        <title>Luteimonas liuhanmingii sp.nov., isolated from the intestinal contents of Tibetan Plateau Pika in Yushu, Qinghai Province, China.</title>
        <authorList>
            <person name="Gui Z."/>
        </authorList>
    </citation>
    <scope>NUCLEOTIDE SEQUENCE [LARGE SCALE GENOMIC DNA]</scope>
    <source>
        <strain evidence="3">100111</strain>
    </source>
</reference>
<dbReference type="KEGG" id="lum:CNR27_06835"/>
<gene>
    <name evidence="2" type="ORF">CNR27_06835</name>
</gene>
<dbReference type="Proteomes" id="UP000218968">
    <property type="component" value="Chromosome"/>
</dbReference>
<dbReference type="OrthoDB" id="5493262at2"/>
<protein>
    <recommendedName>
        <fullName evidence="4">DUF1684 domain-containing protein</fullName>
    </recommendedName>
</protein>